<protein>
    <submittedName>
        <fullName evidence="4">Histone deacetylase</fullName>
    </submittedName>
</protein>
<gene>
    <name evidence="4" type="ORF">DK427_11610</name>
</gene>
<keyword evidence="2" id="KW-0378">Hydrolase</keyword>
<proteinExistence type="inferred from homology"/>
<dbReference type="GO" id="GO:0040029">
    <property type="term" value="P:epigenetic regulation of gene expression"/>
    <property type="evidence" value="ECO:0007669"/>
    <property type="project" value="TreeGrafter"/>
</dbReference>
<dbReference type="InterPro" id="IPR023801">
    <property type="entry name" value="His_deacetylse_dom"/>
</dbReference>
<reference evidence="4 5" key="1">
    <citation type="submission" date="2018-05" db="EMBL/GenBank/DDBJ databases">
        <title>Complete Genome Sequence of Methylobacterium sp. 17Sr1-43.</title>
        <authorList>
            <person name="Srinivasan S."/>
        </authorList>
    </citation>
    <scope>NUCLEOTIDE SEQUENCE [LARGE SCALE GENOMIC DNA]</scope>
    <source>
        <strain evidence="4 5">17Sr1-43</strain>
    </source>
</reference>
<dbReference type="InterPro" id="IPR000286">
    <property type="entry name" value="HDACs"/>
</dbReference>
<dbReference type="Gene3D" id="3.40.800.20">
    <property type="entry name" value="Histone deacetylase domain"/>
    <property type="match status" value="1"/>
</dbReference>
<comment type="similarity">
    <text evidence="1">Belongs to the histone deacetylase family.</text>
</comment>
<dbReference type="Proteomes" id="UP000246058">
    <property type="component" value="Chromosome"/>
</dbReference>
<dbReference type="PANTHER" id="PTHR10625:SF19">
    <property type="entry name" value="HISTONE DEACETYLASE 12"/>
    <property type="match status" value="1"/>
</dbReference>
<dbReference type="InterPro" id="IPR023696">
    <property type="entry name" value="Ureohydrolase_dom_sf"/>
</dbReference>
<dbReference type="PANTHER" id="PTHR10625">
    <property type="entry name" value="HISTONE DEACETYLASE HDAC1-RELATED"/>
    <property type="match status" value="1"/>
</dbReference>
<evidence type="ECO:0000256" key="1">
    <source>
        <dbReference type="ARBA" id="ARBA00005947"/>
    </source>
</evidence>
<accession>A0A2U8VYU4</accession>
<dbReference type="AlphaFoldDB" id="A0A2U8VYU4"/>
<name>A0A2U8VYU4_9HYPH</name>
<keyword evidence="5" id="KW-1185">Reference proteome</keyword>
<evidence type="ECO:0000256" key="2">
    <source>
        <dbReference type="ARBA" id="ARBA00022801"/>
    </source>
</evidence>
<evidence type="ECO:0000259" key="3">
    <source>
        <dbReference type="Pfam" id="PF00850"/>
    </source>
</evidence>
<dbReference type="PRINTS" id="PR01270">
    <property type="entry name" value="HDASUPER"/>
</dbReference>
<dbReference type="Pfam" id="PF00850">
    <property type="entry name" value="Hist_deacetyl"/>
    <property type="match status" value="1"/>
</dbReference>
<dbReference type="GO" id="GO:0004407">
    <property type="term" value="F:histone deacetylase activity"/>
    <property type="evidence" value="ECO:0007669"/>
    <property type="project" value="InterPro"/>
</dbReference>
<dbReference type="CDD" id="cd09993">
    <property type="entry name" value="HDAC_classIV"/>
    <property type="match status" value="1"/>
</dbReference>
<dbReference type="GO" id="GO:0016787">
    <property type="term" value="F:hydrolase activity"/>
    <property type="evidence" value="ECO:0007669"/>
    <property type="project" value="UniProtKB-KW"/>
</dbReference>
<dbReference type="InterPro" id="IPR037138">
    <property type="entry name" value="His_deacetylse_dom_sf"/>
</dbReference>
<dbReference type="OrthoDB" id="9808367at2"/>
<feature type="domain" description="Histone deacetylase" evidence="3">
    <location>
        <begin position="18"/>
        <end position="281"/>
    </location>
</feature>
<dbReference type="KEGG" id="meti:DK427_11610"/>
<dbReference type="EMBL" id="CP029551">
    <property type="protein sequence ID" value="AWN38964.1"/>
    <property type="molecule type" value="Genomic_DNA"/>
</dbReference>
<organism evidence="4 5">
    <name type="scientific">Methylobacterium radiodurans</name>
    <dbReference type="NCBI Taxonomy" id="2202828"/>
    <lineage>
        <taxon>Bacteria</taxon>
        <taxon>Pseudomonadati</taxon>
        <taxon>Pseudomonadota</taxon>
        <taxon>Alphaproteobacteria</taxon>
        <taxon>Hyphomicrobiales</taxon>
        <taxon>Methylobacteriaceae</taxon>
        <taxon>Methylobacterium</taxon>
    </lineage>
</organism>
<dbReference type="InterPro" id="IPR044150">
    <property type="entry name" value="HDAC_classIV"/>
</dbReference>
<sequence>MPPIVFHPAYEASLPDGHRFPMRKYGRLAEVVAERGLAPLGFVQPEPASAALLAHAHAPGYIDAVLAHDVPRAIERAIGLPVTETVVRRSRASVGGTLLAARLALAEGLAGSTAGGSHHARREQGAGFCVFNDVAVAARALQHEGAIRRALVVDLDVHQGDGTADCLAYAPDLFTLSVHCERNYPTQKIPGDLDIGLPDGMEDAAYLDVLAARLPPLLDALRPDLVFYNAGVDPHRDDRLGRLALSDDGLYARDRYVVGEARARGIPLVAVIGGGYTHDVDALAGRHALVFQALAAEAEAGR</sequence>
<dbReference type="SUPFAM" id="SSF52768">
    <property type="entry name" value="Arginase/deacetylase"/>
    <property type="match status" value="1"/>
</dbReference>
<evidence type="ECO:0000313" key="4">
    <source>
        <dbReference type="EMBL" id="AWN38964.1"/>
    </source>
</evidence>
<evidence type="ECO:0000313" key="5">
    <source>
        <dbReference type="Proteomes" id="UP000246058"/>
    </source>
</evidence>